<protein>
    <submittedName>
        <fullName evidence="1">Uncharacterized protein</fullName>
    </submittedName>
</protein>
<dbReference type="Proteomes" id="UP000664032">
    <property type="component" value="Unassembled WGS sequence"/>
</dbReference>
<evidence type="ECO:0000313" key="1">
    <source>
        <dbReference type="EMBL" id="KAH9480385.1"/>
    </source>
</evidence>
<dbReference type="EMBL" id="JAFIQS020000006">
    <property type="protein sequence ID" value="KAH9480385.1"/>
    <property type="molecule type" value="Genomic_DNA"/>
</dbReference>
<organism evidence="1 2">
    <name type="scientific">Psilocybe cubensis</name>
    <name type="common">Psychedelic mushroom</name>
    <name type="synonym">Stropharia cubensis</name>
    <dbReference type="NCBI Taxonomy" id="181762"/>
    <lineage>
        <taxon>Eukaryota</taxon>
        <taxon>Fungi</taxon>
        <taxon>Dikarya</taxon>
        <taxon>Basidiomycota</taxon>
        <taxon>Agaricomycotina</taxon>
        <taxon>Agaricomycetes</taxon>
        <taxon>Agaricomycetidae</taxon>
        <taxon>Agaricales</taxon>
        <taxon>Agaricineae</taxon>
        <taxon>Strophariaceae</taxon>
        <taxon>Psilocybe</taxon>
    </lineage>
</organism>
<accession>A0ACB8GXB6</accession>
<comment type="caution">
    <text evidence="1">The sequence shown here is derived from an EMBL/GenBank/DDBJ whole genome shotgun (WGS) entry which is preliminary data.</text>
</comment>
<reference evidence="1" key="1">
    <citation type="submission" date="2021-10" db="EMBL/GenBank/DDBJ databases">
        <title>Psilocybe cubensis genome.</title>
        <authorList>
            <person name="Mckernan K.J."/>
            <person name="Crawford S."/>
            <person name="Trippe A."/>
            <person name="Kane L.T."/>
            <person name="Mclaughlin S."/>
        </authorList>
    </citation>
    <scope>NUCLEOTIDE SEQUENCE</scope>
    <source>
        <strain evidence="1">MGC-MH-2018</strain>
    </source>
</reference>
<evidence type="ECO:0000313" key="2">
    <source>
        <dbReference type="Proteomes" id="UP000664032"/>
    </source>
</evidence>
<keyword evidence="2" id="KW-1185">Reference proteome</keyword>
<gene>
    <name evidence="1" type="ORF">JR316_0006983</name>
</gene>
<sequence>MDSDRKSTVSSFYGGRKPSLDVLNQDYPPPQARAGGAKPGRDDASSFFNPERSSMDYLTRSSAGYNRNSFAPGGREEPIKGGRDEEEHQREDAWDVYADFNNTGPRYSSAFGVGQNEAAYSQIPAMPSPMLKDEPVNGSKVEMVTVPALGAEWGKDELYQSTKAGKRERKKEKRAQFWKAWNRGERGLCGSFTFNTATPLEKATGSWATAVPTAFAPSVANFSFPAFAAVQVDTNSNFLPIRLSHMSAKVFDTDTNRQVGTGDYSHLTLPAKSFPQLLLPLNFTYLAANSSDQTFTNWYSACKNRGLYPDGKRPSLKFRLVLEMSIRGLPSKRGASLQTPDADYTKVNIFDDGEEYNEIINSDSLVGFQDMHHRTPSAFNRKVSSNVRRRSGGATSLKNRADRAPAGEDDSFPSVRSQPTVAFMSRGDRSARSTVNLDASSARTQREAPPSLPRFEDQGYHVFTSMCTSDEASVSEYSGNSRFINDEVASASAGTALEGVSSGQIASSDTSPSEDPSVCISSEDSRPTDSAEPPSGNTKMMPVATTDPGHSGLIPSIGTTNKFTNKWPKPTTLKSFEVLPKGSKGVFIGAMGTFHTGTPALEKGQGAMTPNNPTPKWSAFKWCLFISIMSVFAYGTMTMITALMTWFNAWEKANVMVVADNDILILMTLSASALLLTASFGIAGIFLNSRKILAIYTFLLWPAFLSILAVGYNSYRRSHLALDRKLDYSWSRFYTSLGRRMIQDALQCCGYFSSMHEATPSKRCYLRTPLPGCKGGLYAFEKSNLGMISKVTFSLAPLHLVNMVVALLSANHVTRVFGKRIIPKQYRLSPNDVKAEAEKLLGPAFVESSYLVEGDDNDSEHKSRG</sequence>
<name>A0ACB8GXB6_PSICU</name>
<proteinExistence type="predicted"/>